<protein>
    <recommendedName>
        <fullName evidence="5">Mitotic-spindle organizing protein 1</fullName>
    </recommendedName>
    <alternativeName>
        <fullName evidence="8">Mitotic-spindle organizing protein associated with a ring of gamma-tubulin 1</fullName>
    </alternativeName>
</protein>
<dbReference type="OrthoDB" id="48571at2759"/>
<dbReference type="PANTHER" id="PTHR28520">
    <property type="entry name" value="MITOTIC-SPINDLE ORGANIZING PROTEIN 1"/>
    <property type="match status" value="1"/>
</dbReference>
<evidence type="ECO:0000256" key="4">
    <source>
        <dbReference type="ARBA" id="ARBA00011378"/>
    </source>
</evidence>
<accession>A0A3N4KX21</accession>
<keyword evidence="6" id="KW-0963">Cytoplasm</keyword>
<evidence type="ECO:0000256" key="6">
    <source>
        <dbReference type="ARBA" id="ARBA00022490"/>
    </source>
</evidence>
<name>A0A3N4KX21_9PEZI</name>
<dbReference type="GO" id="GO:0033566">
    <property type="term" value="P:gamma-tubulin complex localization"/>
    <property type="evidence" value="ECO:0007669"/>
    <property type="project" value="InterPro"/>
</dbReference>
<proteinExistence type="inferred from homology"/>
<keyword evidence="7" id="KW-0206">Cytoskeleton</keyword>
<evidence type="ECO:0000256" key="1">
    <source>
        <dbReference type="ARBA" id="ARBA00003060"/>
    </source>
</evidence>
<comment type="subunit">
    <text evidence="4">Part of the gamma-tubulin complex.</text>
</comment>
<evidence type="ECO:0000256" key="5">
    <source>
        <dbReference type="ARBA" id="ARBA00016992"/>
    </source>
</evidence>
<comment type="function">
    <text evidence="1">Required for gamma-tubulin complex recruitment to the microtubule organizing center (MTOC).</text>
</comment>
<dbReference type="GO" id="GO:0005819">
    <property type="term" value="C:spindle"/>
    <property type="evidence" value="ECO:0007669"/>
    <property type="project" value="TreeGrafter"/>
</dbReference>
<dbReference type="GO" id="GO:0051415">
    <property type="term" value="P:microtubule nucleation by interphase microtubule organizing center"/>
    <property type="evidence" value="ECO:0007669"/>
    <property type="project" value="TreeGrafter"/>
</dbReference>
<dbReference type="GO" id="GO:0090307">
    <property type="term" value="P:mitotic spindle assembly"/>
    <property type="evidence" value="ECO:0007669"/>
    <property type="project" value="TreeGrafter"/>
</dbReference>
<organism evidence="10 11">
    <name type="scientific">Morchella conica CCBAS932</name>
    <dbReference type="NCBI Taxonomy" id="1392247"/>
    <lineage>
        <taxon>Eukaryota</taxon>
        <taxon>Fungi</taxon>
        <taxon>Dikarya</taxon>
        <taxon>Ascomycota</taxon>
        <taxon>Pezizomycotina</taxon>
        <taxon>Pezizomycetes</taxon>
        <taxon>Pezizales</taxon>
        <taxon>Morchellaceae</taxon>
        <taxon>Morchella</taxon>
    </lineage>
</organism>
<evidence type="ECO:0000256" key="8">
    <source>
        <dbReference type="ARBA" id="ARBA00029810"/>
    </source>
</evidence>
<evidence type="ECO:0000256" key="3">
    <source>
        <dbReference type="ARBA" id="ARBA00011015"/>
    </source>
</evidence>
<dbReference type="GO" id="GO:0000931">
    <property type="term" value="C:gamma-tubulin ring complex"/>
    <property type="evidence" value="ECO:0007669"/>
    <property type="project" value="InterPro"/>
</dbReference>
<evidence type="ECO:0000313" key="10">
    <source>
        <dbReference type="EMBL" id="RPB13959.1"/>
    </source>
</evidence>
<keyword evidence="11" id="KW-1185">Reference proteome</keyword>
<evidence type="ECO:0000256" key="7">
    <source>
        <dbReference type="ARBA" id="ARBA00023212"/>
    </source>
</evidence>
<evidence type="ECO:0000256" key="2">
    <source>
        <dbReference type="ARBA" id="ARBA00004317"/>
    </source>
</evidence>
<gene>
    <name evidence="10" type="ORF">P167DRAFT_572880</name>
</gene>
<dbReference type="Pfam" id="PF12554">
    <property type="entry name" value="MOZART1"/>
    <property type="match status" value="1"/>
</dbReference>
<comment type="similarity">
    <text evidence="3">Belongs to the MOZART1 family.</text>
</comment>
<feature type="region of interest" description="Disordered" evidence="9">
    <location>
        <begin position="1"/>
        <end position="64"/>
    </location>
</feature>
<reference evidence="10 11" key="1">
    <citation type="journal article" date="2018" name="Nat. Ecol. Evol.">
        <title>Pezizomycetes genomes reveal the molecular basis of ectomycorrhizal truffle lifestyle.</title>
        <authorList>
            <person name="Murat C."/>
            <person name="Payen T."/>
            <person name="Noel B."/>
            <person name="Kuo A."/>
            <person name="Morin E."/>
            <person name="Chen J."/>
            <person name="Kohler A."/>
            <person name="Krizsan K."/>
            <person name="Balestrini R."/>
            <person name="Da Silva C."/>
            <person name="Montanini B."/>
            <person name="Hainaut M."/>
            <person name="Levati E."/>
            <person name="Barry K.W."/>
            <person name="Belfiori B."/>
            <person name="Cichocki N."/>
            <person name="Clum A."/>
            <person name="Dockter R.B."/>
            <person name="Fauchery L."/>
            <person name="Guy J."/>
            <person name="Iotti M."/>
            <person name="Le Tacon F."/>
            <person name="Lindquist E.A."/>
            <person name="Lipzen A."/>
            <person name="Malagnac F."/>
            <person name="Mello A."/>
            <person name="Molinier V."/>
            <person name="Miyauchi S."/>
            <person name="Poulain J."/>
            <person name="Riccioni C."/>
            <person name="Rubini A."/>
            <person name="Sitrit Y."/>
            <person name="Splivallo R."/>
            <person name="Traeger S."/>
            <person name="Wang M."/>
            <person name="Zifcakova L."/>
            <person name="Wipf D."/>
            <person name="Zambonelli A."/>
            <person name="Paolocci F."/>
            <person name="Nowrousian M."/>
            <person name="Ottonello S."/>
            <person name="Baldrian P."/>
            <person name="Spatafora J.W."/>
            <person name="Henrissat B."/>
            <person name="Nagy L.G."/>
            <person name="Aury J.M."/>
            <person name="Wincker P."/>
            <person name="Grigoriev I.V."/>
            <person name="Bonfante P."/>
            <person name="Martin F.M."/>
        </authorList>
    </citation>
    <scope>NUCLEOTIDE SEQUENCE [LARGE SCALE GENOMIC DNA]</scope>
    <source>
        <strain evidence="10 11">CCBAS932</strain>
    </source>
</reference>
<dbReference type="STRING" id="1392247.A0A3N4KX21"/>
<comment type="subcellular location">
    <subcellularLocation>
        <location evidence="2">Cytoplasm</location>
        <location evidence="2">Cytoskeleton</location>
        <location evidence="2">Microtubule organizing center</location>
        <location evidence="2">Spindle pole body</location>
    </subcellularLocation>
</comment>
<dbReference type="EMBL" id="ML119120">
    <property type="protein sequence ID" value="RPB13959.1"/>
    <property type="molecule type" value="Genomic_DNA"/>
</dbReference>
<feature type="compositionally biased region" description="Polar residues" evidence="9">
    <location>
        <begin position="8"/>
        <end position="21"/>
    </location>
</feature>
<evidence type="ECO:0000313" key="11">
    <source>
        <dbReference type="Proteomes" id="UP000277580"/>
    </source>
</evidence>
<dbReference type="PANTHER" id="PTHR28520:SF2">
    <property type="entry name" value="MITOTIC-SPINDLE ORGANIZING PROTEIN 1"/>
    <property type="match status" value="1"/>
</dbReference>
<dbReference type="InParanoid" id="A0A3N4KX21"/>
<dbReference type="Proteomes" id="UP000277580">
    <property type="component" value="Unassembled WGS sequence"/>
</dbReference>
<dbReference type="InterPro" id="IPR022214">
    <property type="entry name" value="MZT1"/>
</dbReference>
<dbReference type="GO" id="GO:0044732">
    <property type="term" value="C:mitotic spindle pole body"/>
    <property type="evidence" value="ECO:0007669"/>
    <property type="project" value="TreeGrafter"/>
</dbReference>
<dbReference type="AlphaFoldDB" id="A0A3N4KX21"/>
<dbReference type="GO" id="GO:0031021">
    <property type="term" value="C:interphase microtubule organizing center"/>
    <property type="evidence" value="ECO:0007669"/>
    <property type="project" value="TreeGrafter"/>
</dbReference>
<sequence length="130" mass="14462">MATIFPPRTTSPSRYHRTPSPTFLPQPQPQLYNQKPFKLAPPPKKKLRMSSSAPAERAPSKRQQAAREVVDILHEISTLLNTHLDRNALSLCVSLVENGVNPEALATVIKELRRESEGLRDAPEAMDVDG</sequence>
<evidence type="ECO:0000256" key="9">
    <source>
        <dbReference type="SAM" id="MobiDB-lite"/>
    </source>
</evidence>